<evidence type="ECO:0000313" key="1">
    <source>
        <dbReference type="EMBL" id="KAJ7692704.1"/>
    </source>
</evidence>
<accession>A0AAD7DIQ8</accession>
<sequence>MGTTPEPEVVALEEEAAVFPEVYTTNVVKSVGSNRVAFENDYTACIDVCIPWIYGVVSGDPEQAQDVRSARAGMRQHCPPQLTMATPPVVDTGPPLQIGTWGHREPDGGSHNPLGGIVMCVFHSWSHAMANEYASSMSATVTPICAKQVITMSIGTSITVSSDQRMGAKRGTGVNPRATRRALYTGRG</sequence>
<reference evidence="1" key="1">
    <citation type="submission" date="2023-03" db="EMBL/GenBank/DDBJ databases">
        <title>Massive genome expansion in bonnet fungi (Mycena s.s.) driven by repeated elements and novel gene families across ecological guilds.</title>
        <authorList>
            <consortium name="Lawrence Berkeley National Laboratory"/>
            <person name="Harder C.B."/>
            <person name="Miyauchi S."/>
            <person name="Viragh M."/>
            <person name="Kuo A."/>
            <person name="Thoen E."/>
            <person name="Andreopoulos B."/>
            <person name="Lu D."/>
            <person name="Skrede I."/>
            <person name="Drula E."/>
            <person name="Henrissat B."/>
            <person name="Morin E."/>
            <person name="Kohler A."/>
            <person name="Barry K."/>
            <person name="LaButti K."/>
            <person name="Morin E."/>
            <person name="Salamov A."/>
            <person name="Lipzen A."/>
            <person name="Mereny Z."/>
            <person name="Hegedus B."/>
            <person name="Baldrian P."/>
            <person name="Stursova M."/>
            <person name="Weitz H."/>
            <person name="Taylor A."/>
            <person name="Grigoriev I.V."/>
            <person name="Nagy L.G."/>
            <person name="Martin F."/>
            <person name="Kauserud H."/>
        </authorList>
    </citation>
    <scope>NUCLEOTIDE SEQUENCE</scope>
    <source>
        <strain evidence="1">CBHHK067</strain>
    </source>
</reference>
<evidence type="ECO:0000313" key="2">
    <source>
        <dbReference type="Proteomes" id="UP001221757"/>
    </source>
</evidence>
<dbReference type="EMBL" id="JARKIE010000050">
    <property type="protein sequence ID" value="KAJ7692704.1"/>
    <property type="molecule type" value="Genomic_DNA"/>
</dbReference>
<name>A0AAD7DIQ8_MYCRO</name>
<protein>
    <submittedName>
        <fullName evidence="1">Uncharacterized protein</fullName>
    </submittedName>
</protein>
<organism evidence="1 2">
    <name type="scientific">Mycena rosella</name>
    <name type="common">Pink bonnet</name>
    <name type="synonym">Agaricus rosellus</name>
    <dbReference type="NCBI Taxonomy" id="1033263"/>
    <lineage>
        <taxon>Eukaryota</taxon>
        <taxon>Fungi</taxon>
        <taxon>Dikarya</taxon>
        <taxon>Basidiomycota</taxon>
        <taxon>Agaricomycotina</taxon>
        <taxon>Agaricomycetes</taxon>
        <taxon>Agaricomycetidae</taxon>
        <taxon>Agaricales</taxon>
        <taxon>Marasmiineae</taxon>
        <taxon>Mycenaceae</taxon>
        <taxon>Mycena</taxon>
    </lineage>
</organism>
<proteinExistence type="predicted"/>
<dbReference type="AlphaFoldDB" id="A0AAD7DIQ8"/>
<comment type="caution">
    <text evidence="1">The sequence shown here is derived from an EMBL/GenBank/DDBJ whole genome shotgun (WGS) entry which is preliminary data.</text>
</comment>
<gene>
    <name evidence="1" type="ORF">B0H17DRAFT_1132939</name>
</gene>
<keyword evidence="2" id="KW-1185">Reference proteome</keyword>
<dbReference type="Proteomes" id="UP001221757">
    <property type="component" value="Unassembled WGS sequence"/>
</dbReference>